<reference evidence="1" key="1">
    <citation type="journal article" date="2015" name="Nature">
        <title>Complex archaea that bridge the gap between prokaryotes and eukaryotes.</title>
        <authorList>
            <person name="Spang A."/>
            <person name="Saw J.H."/>
            <person name="Jorgensen S.L."/>
            <person name="Zaremba-Niedzwiedzka K."/>
            <person name="Martijn J."/>
            <person name="Lind A.E."/>
            <person name="van Eijk R."/>
            <person name="Schleper C."/>
            <person name="Guy L."/>
            <person name="Ettema T.J."/>
        </authorList>
    </citation>
    <scope>NUCLEOTIDE SEQUENCE</scope>
</reference>
<protein>
    <submittedName>
        <fullName evidence="1">Uncharacterized protein</fullName>
    </submittedName>
</protein>
<accession>A0A0F8W921</accession>
<comment type="caution">
    <text evidence="1">The sequence shown here is derived from an EMBL/GenBank/DDBJ whole genome shotgun (WGS) entry which is preliminary data.</text>
</comment>
<name>A0A0F8W921_9ZZZZ</name>
<proteinExistence type="predicted"/>
<dbReference type="EMBL" id="LAZR01066667">
    <property type="protein sequence ID" value="KKK53118.1"/>
    <property type="molecule type" value="Genomic_DNA"/>
</dbReference>
<sequence length="196" mass="20844">ANDLSVGGNITAEGDILLDGSFIRYDSVGGPGYWHEHDLPATSFSKGASGATEVAPDANTLGGWQLNANTEYLYTEVHGEDDIVAASAGRLIVTFEVNVDNTGGLTSDVVVFDTECYRKVLGETVNTVHTHSGSTVVGQAGVGKLFKQEITLHDIDVDQTTAIRLSLDTAGSDVDDVILVLVEFAYKTFYPAEEVD</sequence>
<evidence type="ECO:0000313" key="1">
    <source>
        <dbReference type="EMBL" id="KKK53118.1"/>
    </source>
</evidence>
<dbReference type="AlphaFoldDB" id="A0A0F8W921"/>
<organism evidence="1">
    <name type="scientific">marine sediment metagenome</name>
    <dbReference type="NCBI Taxonomy" id="412755"/>
    <lineage>
        <taxon>unclassified sequences</taxon>
        <taxon>metagenomes</taxon>
        <taxon>ecological metagenomes</taxon>
    </lineage>
</organism>
<gene>
    <name evidence="1" type="ORF">LCGC14_3097970</name>
</gene>
<feature type="non-terminal residue" evidence="1">
    <location>
        <position position="1"/>
    </location>
</feature>